<evidence type="ECO:0000313" key="10">
    <source>
        <dbReference type="Proteomes" id="UP000243024"/>
    </source>
</evidence>
<keyword evidence="4 6" id="KW-0238">DNA-binding</keyword>
<evidence type="ECO:0000256" key="1">
    <source>
        <dbReference type="ARBA" id="ARBA00022596"/>
    </source>
</evidence>
<dbReference type="InterPro" id="IPR050192">
    <property type="entry name" value="CopG/NikR_regulator"/>
</dbReference>
<comment type="function">
    <text evidence="6">Transcriptional regulator.</text>
</comment>
<dbReference type="Gene3D" id="1.10.1220.10">
    <property type="entry name" value="Met repressor-like"/>
    <property type="match status" value="1"/>
</dbReference>
<dbReference type="InterPro" id="IPR010985">
    <property type="entry name" value="Ribbon_hlx_hlx"/>
</dbReference>
<dbReference type="OrthoDB" id="9806294at2"/>
<organism evidence="9 11">
    <name type="scientific">Hydrogenibacillus schlegelii</name>
    <name type="common">Bacillus schlegelii</name>
    <dbReference type="NCBI Taxonomy" id="1484"/>
    <lineage>
        <taxon>Bacteria</taxon>
        <taxon>Bacillati</taxon>
        <taxon>Bacillota</taxon>
        <taxon>Bacilli</taxon>
        <taxon>Bacillales</taxon>
        <taxon>Bacillales Family X. Incertae Sedis</taxon>
        <taxon>Hydrogenibacillus</taxon>
    </lineage>
</organism>
<dbReference type="HAMAP" id="MF_00476">
    <property type="entry name" value="NikR"/>
    <property type="match status" value="1"/>
</dbReference>
<dbReference type="PANTHER" id="PTHR34719">
    <property type="entry name" value="NICKEL-RESPONSIVE REGULATOR"/>
    <property type="match status" value="1"/>
</dbReference>
<dbReference type="EMBL" id="PEBV01000007">
    <property type="protein sequence ID" value="PTQ54056.1"/>
    <property type="molecule type" value="Genomic_DNA"/>
</dbReference>
<dbReference type="InterPro" id="IPR045865">
    <property type="entry name" value="ACT-like_dom_sf"/>
</dbReference>
<keyword evidence="1 6" id="KW-0533">Nickel</keyword>
<dbReference type="InterPro" id="IPR013321">
    <property type="entry name" value="Arc_rbn_hlx_hlx"/>
</dbReference>
<evidence type="ECO:0000256" key="4">
    <source>
        <dbReference type="ARBA" id="ARBA00023125"/>
    </source>
</evidence>
<evidence type="ECO:0000259" key="7">
    <source>
        <dbReference type="Pfam" id="PF08753"/>
    </source>
</evidence>
<evidence type="ECO:0000313" key="11">
    <source>
        <dbReference type="Proteomes" id="UP000244180"/>
    </source>
</evidence>
<dbReference type="InterPro" id="IPR014864">
    <property type="entry name" value="TF_NikR_Ni-bd_C"/>
</dbReference>
<dbReference type="SUPFAM" id="SSF55021">
    <property type="entry name" value="ACT-like"/>
    <property type="match status" value="1"/>
</dbReference>
<comment type="cofactor">
    <cofactor evidence="6">
        <name>Ni(2+)</name>
        <dbReference type="ChEBI" id="CHEBI:49786"/>
    </cofactor>
    <text evidence="6">Binds 1 nickel ion per subunit.</text>
</comment>
<evidence type="ECO:0000313" key="9">
    <source>
        <dbReference type="EMBL" id="PTQ54056.1"/>
    </source>
</evidence>
<keyword evidence="2 6" id="KW-0479">Metal-binding</keyword>
<evidence type="ECO:0000313" key="8">
    <source>
        <dbReference type="EMBL" id="OAR05501.1"/>
    </source>
</evidence>
<dbReference type="Gene3D" id="3.30.70.1150">
    <property type="entry name" value="ACT-like. Chain A, domain 2"/>
    <property type="match status" value="1"/>
</dbReference>
<evidence type="ECO:0000256" key="3">
    <source>
        <dbReference type="ARBA" id="ARBA00023015"/>
    </source>
</evidence>
<name>A0A132MGQ6_HYDSH</name>
<feature type="binding site" evidence="6">
    <location>
        <position position="89"/>
    </location>
    <ligand>
        <name>Ni(2+)</name>
        <dbReference type="ChEBI" id="CHEBI:49786"/>
    </ligand>
</feature>
<dbReference type="SUPFAM" id="SSF47598">
    <property type="entry name" value="Ribbon-helix-helix"/>
    <property type="match status" value="1"/>
</dbReference>
<evidence type="ECO:0000256" key="2">
    <source>
        <dbReference type="ARBA" id="ARBA00022723"/>
    </source>
</evidence>
<feature type="binding site" evidence="6">
    <location>
        <position position="100"/>
    </location>
    <ligand>
        <name>Ni(2+)</name>
        <dbReference type="ChEBI" id="CHEBI:49786"/>
    </ligand>
</feature>
<protein>
    <recommendedName>
        <fullName evidence="6">Putative nickel-responsive regulator</fullName>
    </recommendedName>
</protein>
<dbReference type="InterPro" id="IPR022988">
    <property type="entry name" value="Ni_resp_reg_NikR"/>
</dbReference>
<dbReference type="CDD" id="cd22231">
    <property type="entry name" value="RHH_NikR_HicB-like"/>
    <property type="match status" value="1"/>
</dbReference>
<feature type="binding site" evidence="6">
    <location>
        <position position="102"/>
    </location>
    <ligand>
        <name>Ni(2+)</name>
        <dbReference type="ChEBI" id="CHEBI:49786"/>
    </ligand>
</feature>
<dbReference type="GO" id="GO:0003677">
    <property type="term" value="F:DNA binding"/>
    <property type="evidence" value="ECO:0007669"/>
    <property type="project" value="UniProtKB-KW"/>
</dbReference>
<dbReference type="InterPro" id="IPR027271">
    <property type="entry name" value="Acetolactate_synth/TF_NikR_C"/>
</dbReference>
<dbReference type="NCBIfam" id="NF002169">
    <property type="entry name" value="PRK01002.1"/>
    <property type="match status" value="1"/>
</dbReference>
<keyword evidence="3 6" id="KW-0805">Transcription regulation</keyword>
<keyword evidence="10" id="KW-1185">Reference proteome</keyword>
<feature type="domain" description="Transcription factor NikR nickel binding C-terminal" evidence="7">
    <location>
        <begin position="66"/>
        <end position="141"/>
    </location>
</feature>
<dbReference type="Pfam" id="PF08753">
    <property type="entry name" value="NikR_C"/>
    <property type="match status" value="1"/>
</dbReference>
<dbReference type="AlphaFoldDB" id="A0A132MGQ6"/>
<reference evidence="8 10" key="1">
    <citation type="submission" date="2015-09" db="EMBL/GenBank/DDBJ databases">
        <title>Draft genome sequence of Hydrogenibacillus schlegelii DSM 2000.</title>
        <authorList>
            <person name="Hemp J."/>
        </authorList>
    </citation>
    <scope>NUCLEOTIDE SEQUENCE [LARGE SCALE GENOMIC DNA]</scope>
    <source>
        <strain evidence="8 10">MA 48</strain>
    </source>
</reference>
<dbReference type="GO" id="GO:0016151">
    <property type="term" value="F:nickel cation binding"/>
    <property type="evidence" value="ECO:0007669"/>
    <property type="project" value="UniProtKB-UniRule"/>
</dbReference>
<proteinExistence type="inferred from homology"/>
<dbReference type="Proteomes" id="UP000244180">
    <property type="component" value="Unassembled WGS sequence"/>
</dbReference>
<accession>A0A132MGQ6</accession>
<gene>
    <name evidence="9" type="ORF">HSCHL_0910</name>
    <name evidence="8" type="ORF">SA87_11475</name>
</gene>
<dbReference type="NCBIfam" id="NF003381">
    <property type="entry name" value="PRK04460.1"/>
    <property type="match status" value="1"/>
</dbReference>
<feature type="binding site" evidence="6">
    <location>
        <position position="108"/>
    </location>
    <ligand>
        <name>Ni(2+)</name>
        <dbReference type="ChEBI" id="CHEBI:49786"/>
    </ligand>
</feature>
<comment type="similarity">
    <text evidence="6">Belongs to the transcriptional regulatory CopG/NikR family.</text>
</comment>
<evidence type="ECO:0000256" key="6">
    <source>
        <dbReference type="HAMAP-Rule" id="MF_00476"/>
    </source>
</evidence>
<sequence length="159" mass="18361">MDKVDHPTPEKDELVRFGVSFPSILIEQFDRYIREQGYTNRSEAFRDLARRAILEPSRFSADQRVAGTIVMVYDHHLSEIPKKLTELQHGFYENIIATMHIHLNHALCMEVIAVRGKISHLRDLHQRIQVLKGVFYAELSVTYFEERGTGDGRPPDPSS</sequence>
<reference evidence="9 11" key="2">
    <citation type="submission" date="2017-08" db="EMBL/GenBank/DDBJ databases">
        <title>Burning lignite coal seam in the remote Altai Mountains harbors a hydrogen-driven thermophilic microbial community.</title>
        <authorList>
            <person name="Kadnikov V.V."/>
            <person name="Mardanov A.V."/>
            <person name="Ivasenko D."/>
            <person name="Beletsky A.V."/>
            <person name="Karnachuk O.V."/>
            <person name="Ravin N.V."/>
        </authorList>
    </citation>
    <scope>NUCLEOTIDE SEQUENCE [LARGE SCALE GENOMIC DNA]</scope>
    <source>
        <strain evidence="9">AL33</strain>
    </source>
</reference>
<dbReference type="EMBL" id="JXBB01000001">
    <property type="protein sequence ID" value="OAR05501.1"/>
    <property type="molecule type" value="Genomic_DNA"/>
</dbReference>
<keyword evidence="5 6" id="KW-0804">Transcription</keyword>
<dbReference type="NCBIfam" id="NF002815">
    <property type="entry name" value="PRK02967.1"/>
    <property type="match status" value="1"/>
</dbReference>
<dbReference type="Proteomes" id="UP000243024">
    <property type="component" value="Unassembled WGS sequence"/>
</dbReference>
<dbReference type="STRING" id="1484.SA87_11475"/>
<evidence type="ECO:0000256" key="5">
    <source>
        <dbReference type="ARBA" id="ARBA00023163"/>
    </source>
</evidence>
<dbReference type="GO" id="GO:0010045">
    <property type="term" value="P:response to nickel cation"/>
    <property type="evidence" value="ECO:0007669"/>
    <property type="project" value="InterPro"/>
</dbReference>
<comment type="caution">
    <text evidence="9">The sequence shown here is derived from an EMBL/GenBank/DDBJ whole genome shotgun (WGS) entry which is preliminary data.</text>
</comment>
<dbReference type="RefSeq" id="WP_066197650.1">
    <property type="nucleotide sequence ID" value="NZ_CBCSAS010000013.1"/>
</dbReference>
<dbReference type="GO" id="GO:0003700">
    <property type="term" value="F:DNA-binding transcription factor activity"/>
    <property type="evidence" value="ECO:0007669"/>
    <property type="project" value="UniProtKB-UniRule"/>
</dbReference>
<dbReference type="PANTHER" id="PTHR34719:SF2">
    <property type="entry name" value="NICKEL-RESPONSIVE REGULATOR"/>
    <property type="match status" value="1"/>
</dbReference>